<dbReference type="Pfam" id="PF13912">
    <property type="entry name" value="zf-C2H2_6"/>
    <property type="match status" value="1"/>
</dbReference>
<dbReference type="Gene3D" id="3.30.160.60">
    <property type="entry name" value="Classic Zinc Finger"/>
    <property type="match status" value="7"/>
</dbReference>
<feature type="domain" description="C2H2-type" evidence="8">
    <location>
        <begin position="356"/>
        <end position="383"/>
    </location>
</feature>
<feature type="compositionally biased region" description="Acidic residues" evidence="7">
    <location>
        <begin position="123"/>
        <end position="147"/>
    </location>
</feature>
<accession>A0A8D8NP75</accession>
<keyword evidence="5" id="KW-0539">Nucleus</keyword>
<protein>
    <submittedName>
        <fullName evidence="9">Zinc finger protein 26</fullName>
    </submittedName>
</protein>
<feature type="region of interest" description="Disordered" evidence="7">
    <location>
        <begin position="302"/>
        <end position="323"/>
    </location>
</feature>
<dbReference type="SMART" id="SM00355">
    <property type="entry name" value="ZnF_C2H2"/>
    <property type="match status" value="8"/>
</dbReference>
<dbReference type="InterPro" id="IPR012934">
    <property type="entry name" value="Znf_AD"/>
</dbReference>
<evidence type="ECO:0000313" key="9">
    <source>
        <dbReference type="EMBL" id="CAG6572394.1"/>
    </source>
</evidence>
<dbReference type="FunFam" id="3.30.160.60:FF:000100">
    <property type="entry name" value="Zinc finger 45-like"/>
    <property type="match status" value="1"/>
</dbReference>
<keyword evidence="2" id="KW-0677">Repeat</keyword>
<dbReference type="EMBL" id="HBUE01181863">
    <property type="protein sequence ID" value="CAG6520827.1"/>
    <property type="molecule type" value="Transcribed_RNA"/>
</dbReference>
<dbReference type="GO" id="GO:0030674">
    <property type="term" value="F:protein-macromolecule adaptor activity"/>
    <property type="evidence" value="ECO:0007669"/>
    <property type="project" value="UniProtKB-ARBA"/>
</dbReference>
<dbReference type="GO" id="GO:0005634">
    <property type="term" value="C:nucleus"/>
    <property type="evidence" value="ECO:0007669"/>
    <property type="project" value="InterPro"/>
</dbReference>
<dbReference type="PANTHER" id="PTHR24393">
    <property type="entry name" value="ZINC FINGER PROTEIN"/>
    <property type="match status" value="1"/>
</dbReference>
<keyword evidence="1" id="KW-0479">Metal-binding</keyword>
<organism evidence="9">
    <name type="scientific">Culex pipiens</name>
    <name type="common">House mosquito</name>
    <dbReference type="NCBI Taxonomy" id="7175"/>
    <lineage>
        <taxon>Eukaryota</taxon>
        <taxon>Metazoa</taxon>
        <taxon>Ecdysozoa</taxon>
        <taxon>Arthropoda</taxon>
        <taxon>Hexapoda</taxon>
        <taxon>Insecta</taxon>
        <taxon>Pterygota</taxon>
        <taxon>Neoptera</taxon>
        <taxon>Endopterygota</taxon>
        <taxon>Diptera</taxon>
        <taxon>Nematocera</taxon>
        <taxon>Culicoidea</taxon>
        <taxon>Culicidae</taxon>
        <taxon>Culicinae</taxon>
        <taxon>Culicini</taxon>
        <taxon>Culex</taxon>
        <taxon>Culex</taxon>
    </lineage>
</organism>
<feature type="region of interest" description="Disordered" evidence="7">
    <location>
        <begin position="106"/>
        <end position="160"/>
    </location>
</feature>
<feature type="compositionally biased region" description="Basic and acidic residues" evidence="7">
    <location>
        <begin position="148"/>
        <end position="160"/>
    </location>
</feature>
<reference evidence="9" key="1">
    <citation type="submission" date="2021-05" db="EMBL/GenBank/DDBJ databases">
        <authorList>
            <person name="Alioto T."/>
            <person name="Alioto T."/>
            <person name="Gomez Garrido J."/>
        </authorList>
    </citation>
    <scope>NUCLEOTIDE SEQUENCE</scope>
</reference>
<dbReference type="SUPFAM" id="SSF57667">
    <property type="entry name" value="beta-beta-alpha zinc fingers"/>
    <property type="match status" value="5"/>
</dbReference>
<dbReference type="AlphaFoldDB" id="A0A8D8NP75"/>
<evidence type="ECO:0000259" key="8">
    <source>
        <dbReference type="PROSITE" id="PS50157"/>
    </source>
</evidence>
<evidence type="ECO:0000256" key="5">
    <source>
        <dbReference type="ARBA" id="ARBA00023242"/>
    </source>
</evidence>
<feature type="domain" description="C2H2-type" evidence="8">
    <location>
        <begin position="164"/>
        <end position="191"/>
    </location>
</feature>
<feature type="compositionally biased region" description="Basic and acidic residues" evidence="7">
    <location>
        <begin position="106"/>
        <end position="122"/>
    </location>
</feature>
<proteinExistence type="predicted"/>
<keyword evidence="4" id="KW-0862">Zinc</keyword>
<dbReference type="SMART" id="SM00868">
    <property type="entry name" value="zf-AD"/>
    <property type="match status" value="1"/>
</dbReference>
<evidence type="ECO:0000256" key="1">
    <source>
        <dbReference type="ARBA" id="ARBA00022723"/>
    </source>
</evidence>
<dbReference type="InterPro" id="IPR036236">
    <property type="entry name" value="Znf_C2H2_sf"/>
</dbReference>
<dbReference type="InterPro" id="IPR013087">
    <property type="entry name" value="Znf_C2H2_type"/>
</dbReference>
<sequence length="442" mass="50646">METAVKLETPASSQPAEACWICELPASDLLDLTADRNAHLAEKLASLTKGALSREHRRSLCADCTAKLNDAYRFVQLCVEAERRLGGDPEVKVEQEEDHFVECMVEIKPEEGEEPLEGKLDGEQEDESAQSEGFSDEGEDSDFEVEEEPKRRGSRKNEPKSKTFQCETCDATFDVRKDLHQHIKTHGKRRFPCKLCDRIFVRKATLQDHMNKHEGVRKYNCDKCGKTFTQRANLIRHVKNIHLNEKGFPCSYCAKQFASKNNLEVHELTHITVKNFACEQCPRAFKTEALLKRHQIVQHFPEEQSGTAAAASDEKGAKNLPQSRVTDTRECEICHQELSSYAALRTHMLRHSEPVFMCSACGKRCTTKNLLKLHMRSHSDERPFACDVCPGKFKWEKTLQEHKLIHTKEKPFQCDICEKWFRTKTLLRSKIIRVVTGKSKKI</sequence>
<evidence type="ECO:0000256" key="4">
    <source>
        <dbReference type="ARBA" id="ARBA00022833"/>
    </source>
</evidence>
<dbReference type="Pfam" id="PF00096">
    <property type="entry name" value="zf-C2H2"/>
    <property type="match status" value="6"/>
</dbReference>
<evidence type="ECO:0000256" key="3">
    <source>
        <dbReference type="ARBA" id="ARBA00022771"/>
    </source>
</evidence>
<dbReference type="FunFam" id="3.30.160.60:FF:000688">
    <property type="entry name" value="zinc finger protein 197 isoform X1"/>
    <property type="match status" value="1"/>
</dbReference>
<evidence type="ECO:0000256" key="2">
    <source>
        <dbReference type="ARBA" id="ARBA00022737"/>
    </source>
</evidence>
<dbReference type="PANTHER" id="PTHR24393:SF34">
    <property type="entry name" value="PR_SET DOMAIN 13"/>
    <property type="match status" value="1"/>
</dbReference>
<evidence type="ECO:0000256" key="6">
    <source>
        <dbReference type="PROSITE-ProRule" id="PRU00042"/>
    </source>
</evidence>
<dbReference type="PROSITE" id="PS50157">
    <property type="entry name" value="ZINC_FINGER_C2H2_2"/>
    <property type="match status" value="7"/>
</dbReference>
<dbReference type="GO" id="GO:0000978">
    <property type="term" value="F:RNA polymerase II cis-regulatory region sequence-specific DNA binding"/>
    <property type="evidence" value="ECO:0007669"/>
    <property type="project" value="TreeGrafter"/>
</dbReference>
<dbReference type="GO" id="GO:0001228">
    <property type="term" value="F:DNA-binding transcription activator activity, RNA polymerase II-specific"/>
    <property type="evidence" value="ECO:0007669"/>
    <property type="project" value="TreeGrafter"/>
</dbReference>
<dbReference type="PROSITE" id="PS00028">
    <property type="entry name" value="ZINC_FINGER_C2H2_1"/>
    <property type="match status" value="7"/>
</dbReference>
<feature type="domain" description="C2H2-type" evidence="8">
    <location>
        <begin position="191"/>
        <end position="218"/>
    </location>
</feature>
<dbReference type="FunFam" id="3.30.160.60:FF:000446">
    <property type="entry name" value="Zinc finger protein"/>
    <property type="match status" value="1"/>
</dbReference>
<name>A0A8D8NP75_CULPI</name>
<dbReference type="GO" id="GO:0008270">
    <property type="term" value="F:zinc ion binding"/>
    <property type="evidence" value="ECO:0007669"/>
    <property type="project" value="UniProtKB-KW"/>
</dbReference>
<feature type="domain" description="C2H2-type" evidence="8">
    <location>
        <begin position="384"/>
        <end position="411"/>
    </location>
</feature>
<evidence type="ECO:0000256" key="7">
    <source>
        <dbReference type="SAM" id="MobiDB-lite"/>
    </source>
</evidence>
<feature type="domain" description="C2H2-type" evidence="8">
    <location>
        <begin position="248"/>
        <end position="275"/>
    </location>
</feature>
<dbReference type="EMBL" id="HBUE01287480">
    <property type="protein sequence ID" value="CAG6572394.1"/>
    <property type="molecule type" value="Transcribed_RNA"/>
</dbReference>
<feature type="domain" description="C2H2-type" evidence="8">
    <location>
        <begin position="219"/>
        <end position="247"/>
    </location>
</feature>
<feature type="domain" description="C2H2-type" evidence="8">
    <location>
        <begin position="276"/>
        <end position="304"/>
    </location>
</feature>
<keyword evidence="3 6" id="KW-0863">Zinc-finger</keyword>